<accession>X1SK92</accession>
<protein>
    <recommendedName>
        <fullName evidence="2">Amidinotransferase</fullName>
    </recommendedName>
</protein>
<dbReference type="GO" id="GO:0019546">
    <property type="term" value="P:L-arginine deiminase pathway"/>
    <property type="evidence" value="ECO:0007669"/>
    <property type="project" value="TreeGrafter"/>
</dbReference>
<organism evidence="1">
    <name type="scientific">marine sediment metagenome</name>
    <dbReference type="NCBI Taxonomy" id="412755"/>
    <lineage>
        <taxon>unclassified sequences</taxon>
        <taxon>metagenomes</taxon>
        <taxon>ecological metagenomes</taxon>
    </lineage>
</organism>
<dbReference type="PANTHER" id="PTHR47271:SF2">
    <property type="entry name" value="ARGININE DEIMINASE"/>
    <property type="match status" value="1"/>
</dbReference>
<dbReference type="EMBL" id="BARW01006434">
    <property type="protein sequence ID" value="GAI75795.1"/>
    <property type="molecule type" value="Genomic_DNA"/>
</dbReference>
<dbReference type="AlphaFoldDB" id="X1SK92"/>
<evidence type="ECO:0000313" key="1">
    <source>
        <dbReference type="EMBL" id="GAI75795.1"/>
    </source>
</evidence>
<evidence type="ECO:0008006" key="2">
    <source>
        <dbReference type="Google" id="ProtNLM"/>
    </source>
</evidence>
<dbReference type="Gene3D" id="3.75.10.10">
    <property type="entry name" value="L-arginine/glycine Amidinotransferase, Chain A"/>
    <property type="match status" value="1"/>
</dbReference>
<proteinExistence type="predicted"/>
<feature type="non-terminal residue" evidence="1">
    <location>
        <position position="268"/>
    </location>
</feature>
<dbReference type="PANTHER" id="PTHR47271">
    <property type="entry name" value="ARGININE DEIMINASE"/>
    <property type="match status" value="1"/>
</dbReference>
<dbReference type="GO" id="GO:0016990">
    <property type="term" value="F:arginine deiminase activity"/>
    <property type="evidence" value="ECO:0007669"/>
    <property type="project" value="TreeGrafter"/>
</dbReference>
<comment type="caution">
    <text evidence="1">The sequence shown here is derived from an EMBL/GenBank/DDBJ whole genome shotgun (WGS) entry which is preliminary data.</text>
</comment>
<gene>
    <name evidence="1" type="ORF">S12H4_13512</name>
</gene>
<dbReference type="Pfam" id="PF19420">
    <property type="entry name" value="DDAH_eukar"/>
    <property type="match status" value="1"/>
</dbReference>
<sequence length="268" mass="29869">MVFNSHGRLCSILLCKPTYYEICDFSEVASQHIKEGFKVSRKAATEQHQEFAEAFRQLGIDIKWQVAQPGHPDQVATRDFGVNTAKGVLIGNFRYADNEGDTELAIETLEKLKVSMIGSVMHGSLEGGDCWYLDEHTLAIGIGNRSTMEGVKEAEKILEPFDIKVLPVQFEEKWNHLDIIFSVVAPKTVMLCPEALPDDFLKYLKQEKYEIITIPGDAVFTGTINLLALGDEKVLSFKENKLGNEKLRALGLEVFDPPLSQFLMGGSG</sequence>
<reference evidence="1" key="1">
    <citation type="journal article" date="2014" name="Front. Microbiol.">
        <title>High frequency of phylogenetically diverse reductive dehalogenase-homologous genes in deep subseafloor sedimentary metagenomes.</title>
        <authorList>
            <person name="Kawai M."/>
            <person name="Futagami T."/>
            <person name="Toyoda A."/>
            <person name="Takaki Y."/>
            <person name="Nishi S."/>
            <person name="Hori S."/>
            <person name="Arai W."/>
            <person name="Tsubouchi T."/>
            <person name="Morono Y."/>
            <person name="Uchiyama I."/>
            <person name="Ito T."/>
            <person name="Fujiyama A."/>
            <person name="Inagaki F."/>
            <person name="Takami H."/>
        </authorList>
    </citation>
    <scope>NUCLEOTIDE SEQUENCE</scope>
    <source>
        <strain evidence="1">Expedition CK06-06</strain>
    </source>
</reference>
<dbReference type="SUPFAM" id="SSF55909">
    <property type="entry name" value="Pentein"/>
    <property type="match status" value="1"/>
</dbReference>
<name>X1SK92_9ZZZZ</name>